<accession>A0A9D4PP67</accession>
<evidence type="ECO:0000313" key="1">
    <source>
        <dbReference type="EMBL" id="KAH7950756.1"/>
    </source>
</evidence>
<proteinExistence type="predicted"/>
<name>A0A9D4PP67_RHISA</name>
<sequence length="127" mass="14366">MYRLARGCLPITYRPFTKNIQRGVCPFCQSREDLAHIFCECALPKALLRKVADLFKLPGIPFPTVRYLNPLPSHAVNQFVLLLVECLYQVWLARCEAVHGGGFWAFTKYLQKCGRRFGSISSVSGIA</sequence>
<comment type="caution">
    <text evidence="1">The sequence shown here is derived from an EMBL/GenBank/DDBJ whole genome shotgun (WGS) entry which is preliminary data.</text>
</comment>
<gene>
    <name evidence="1" type="ORF">HPB52_000641</name>
</gene>
<keyword evidence="2" id="KW-1185">Reference proteome</keyword>
<reference evidence="1" key="2">
    <citation type="submission" date="2021-09" db="EMBL/GenBank/DDBJ databases">
        <authorList>
            <person name="Jia N."/>
            <person name="Wang J."/>
            <person name="Shi W."/>
            <person name="Du L."/>
            <person name="Sun Y."/>
            <person name="Zhan W."/>
            <person name="Jiang J."/>
            <person name="Wang Q."/>
            <person name="Zhang B."/>
            <person name="Ji P."/>
            <person name="Sakyi L.B."/>
            <person name="Cui X."/>
            <person name="Yuan T."/>
            <person name="Jiang B."/>
            <person name="Yang W."/>
            <person name="Lam T.T.-Y."/>
            <person name="Chang Q."/>
            <person name="Ding S."/>
            <person name="Wang X."/>
            <person name="Zhu J."/>
            <person name="Ruan X."/>
            <person name="Zhao L."/>
            <person name="Wei J."/>
            <person name="Que T."/>
            <person name="Du C."/>
            <person name="Cheng J."/>
            <person name="Dai P."/>
            <person name="Han X."/>
            <person name="Huang E."/>
            <person name="Gao Y."/>
            <person name="Liu J."/>
            <person name="Shao H."/>
            <person name="Ye R."/>
            <person name="Li L."/>
            <person name="Wei W."/>
            <person name="Wang X."/>
            <person name="Wang C."/>
            <person name="Huo Q."/>
            <person name="Li W."/>
            <person name="Guo W."/>
            <person name="Chen H."/>
            <person name="Chen S."/>
            <person name="Zhou L."/>
            <person name="Zhou L."/>
            <person name="Ni X."/>
            <person name="Tian J."/>
            <person name="Zhou Y."/>
            <person name="Sheng Y."/>
            <person name="Liu T."/>
            <person name="Pan Y."/>
            <person name="Xia L."/>
            <person name="Li J."/>
            <person name="Zhao F."/>
            <person name="Cao W."/>
        </authorList>
    </citation>
    <scope>NUCLEOTIDE SEQUENCE</scope>
    <source>
        <strain evidence="1">Rsan-2018</strain>
        <tissue evidence="1">Larvae</tissue>
    </source>
</reference>
<evidence type="ECO:0000313" key="2">
    <source>
        <dbReference type="Proteomes" id="UP000821837"/>
    </source>
</evidence>
<organism evidence="1 2">
    <name type="scientific">Rhipicephalus sanguineus</name>
    <name type="common">Brown dog tick</name>
    <name type="synonym">Ixodes sanguineus</name>
    <dbReference type="NCBI Taxonomy" id="34632"/>
    <lineage>
        <taxon>Eukaryota</taxon>
        <taxon>Metazoa</taxon>
        <taxon>Ecdysozoa</taxon>
        <taxon>Arthropoda</taxon>
        <taxon>Chelicerata</taxon>
        <taxon>Arachnida</taxon>
        <taxon>Acari</taxon>
        <taxon>Parasitiformes</taxon>
        <taxon>Ixodida</taxon>
        <taxon>Ixodoidea</taxon>
        <taxon>Ixodidae</taxon>
        <taxon>Rhipicephalinae</taxon>
        <taxon>Rhipicephalus</taxon>
        <taxon>Rhipicephalus</taxon>
    </lineage>
</organism>
<dbReference type="Proteomes" id="UP000821837">
    <property type="component" value="Chromosome 5"/>
</dbReference>
<protein>
    <submittedName>
        <fullName evidence="1">Uncharacterized protein</fullName>
    </submittedName>
</protein>
<reference evidence="1" key="1">
    <citation type="journal article" date="2020" name="Cell">
        <title>Large-Scale Comparative Analyses of Tick Genomes Elucidate Their Genetic Diversity and Vector Capacities.</title>
        <authorList>
            <consortium name="Tick Genome and Microbiome Consortium (TIGMIC)"/>
            <person name="Jia N."/>
            <person name="Wang J."/>
            <person name="Shi W."/>
            <person name="Du L."/>
            <person name="Sun Y."/>
            <person name="Zhan W."/>
            <person name="Jiang J.F."/>
            <person name="Wang Q."/>
            <person name="Zhang B."/>
            <person name="Ji P."/>
            <person name="Bell-Sakyi L."/>
            <person name="Cui X.M."/>
            <person name="Yuan T.T."/>
            <person name="Jiang B.G."/>
            <person name="Yang W.F."/>
            <person name="Lam T.T."/>
            <person name="Chang Q.C."/>
            <person name="Ding S.J."/>
            <person name="Wang X.J."/>
            <person name="Zhu J.G."/>
            <person name="Ruan X.D."/>
            <person name="Zhao L."/>
            <person name="Wei J.T."/>
            <person name="Ye R.Z."/>
            <person name="Que T.C."/>
            <person name="Du C.H."/>
            <person name="Zhou Y.H."/>
            <person name="Cheng J.X."/>
            <person name="Dai P.F."/>
            <person name="Guo W.B."/>
            <person name="Han X.H."/>
            <person name="Huang E.J."/>
            <person name="Li L.F."/>
            <person name="Wei W."/>
            <person name="Gao Y.C."/>
            <person name="Liu J.Z."/>
            <person name="Shao H.Z."/>
            <person name="Wang X."/>
            <person name="Wang C.C."/>
            <person name="Yang T.C."/>
            <person name="Huo Q.B."/>
            <person name="Li W."/>
            <person name="Chen H.Y."/>
            <person name="Chen S.E."/>
            <person name="Zhou L.G."/>
            <person name="Ni X.B."/>
            <person name="Tian J.H."/>
            <person name="Sheng Y."/>
            <person name="Liu T."/>
            <person name="Pan Y.S."/>
            <person name="Xia L.Y."/>
            <person name="Li J."/>
            <person name="Zhao F."/>
            <person name="Cao W.C."/>
        </authorList>
    </citation>
    <scope>NUCLEOTIDE SEQUENCE</scope>
    <source>
        <strain evidence="1">Rsan-2018</strain>
    </source>
</reference>
<dbReference type="AlphaFoldDB" id="A0A9D4PP67"/>
<dbReference type="EMBL" id="JABSTV010001251">
    <property type="protein sequence ID" value="KAH7950756.1"/>
    <property type="molecule type" value="Genomic_DNA"/>
</dbReference>